<keyword evidence="2" id="KW-0325">Glycoprotein</keyword>
<dbReference type="Proteomes" id="UP000327439">
    <property type="component" value="Chromosome A04"/>
</dbReference>
<dbReference type="SUPFAM" id="SSF52266">
    <property type="entry name" value="SGNH hydrolase"/>
    <property type="match status" value="2"/>
</dbReference>
<dbReference type="OrthoDB" id="1600564at2759"/>
<gene>
    <name evidence="3" type="ORF">ES319_A04G019200v1</name>
</gene>
<dbReference type="AlphaFoldDB" id="A0A5J5W1D7"/>
<evidence type="ECO:0000313" key="4">
    <source>
        <dbReference type="Proteomes" id="UP000327439"/>
    </source>
</evidence>
<dbReference type="InterPro" id="IPR036514">
    <property type="entry name" value="SGNH_hydro_sf"/>
</dbReference>
<dbReference type="Gene3D" id="3.40.50.1110">
    <property type="entry name" value="SGNH hydrolase"/>
    <property type="match status" value="2"/>
</dbReference>
<accession>A0A5J5W1D7</accession>
<evidence type="ECO:0000256" key="2">
    <source>
        <dbReference type="ARBA" id="ARBA00023180"/>
    </source>
</evidence>
<organism evidence="3 4">
    <name type="scientific">Gossypium barbadense</name>
    <name type="common">Sea Island cotton</name>
    <name type="synonym">Hibiscus barbadensis</name>
    <dbReference type="NCBI Taxonomy" id="3634"/>
    <lineage>
        <taxon>Eukaryota</taxon>
        <taxon>Viridiplantae</taxon>
        <taxon>Streptophyta</taxon>
        <taxon>Embryophyta</taxon>
        <taxon>Tracheophyta</taxon>
        <taxon>Spermatophyta</taxon>
        <taxon>Magnoliopsida</taxon>
        <taxon>eudicotyledons</taxon>
        <taxon>Gunneridae</taxon>
        <taxon>Pentapetalae</taxon>
        <taxon>rosids</taxon>
        <taxon>malvids</taxon>
        <taxon>Malvales</taxon>
        <taxon>Malvaceae</taxon>
        <taxon>Malvoideae</taxon>
        <taxon>Gossypium</taxon>
    </lineage>
</organism>
<dbReference type="PANTHER" id="PTHR22835:SF683">
    <property type="entry name" value="OS05G0506800 PROTEIN"/>
    <property type="match status" value="1"/>
</dbReference>
<comment type="similarity">
    <text evidence="1">Belongs to the 'GDSL' lipolytic enzyme family.</text>
</comment>
<proteinExistence type="inferred from homology"/>
<dbReference type="GO" id="GO:0016788">
    <property type="term" value="F:hydrolase activity, acting on ester bonds"/>
    <property type="evidence" value="ECO:0007669"/>
    <property type="project" value="InterPro"/>
</dbReference>
<keyword evidence="4" id="KW-1185">Reference proteome</keyword>
<name>A0A5J5W1D7_GOSBA</name>
<dbReference type="InterPro" id="IPR001087">
    <property type="entry name" value="GDSL"/>
</dbReference>
<evidence type="ECO:0008006" key="5">
    <source>
        <dbReference type="Google" id="ProtNLM"/>
    </source>
</evidence>
<evidence type="ECO:0000313" key="3">
    <source>
        <dbReference type="EMBL" id="KAB2086281.1"/>
    </source>
</evidence>
<protein>
    <recommendedName>
        <fullName evidence="5">SGNH hydrolase-type esterase domain-containing protein</fullName>
    </recommendedName>
</protein>
<dbReference type="PANTHER" id="PTHR22835">
    <property type="entry name" value="ZINC FINGER FYVE DOMAIN CONTAINING PROTEIN"/>
    <property type="match status" value="1"/>
</dbReference>
<dbReference type="EMBL" id="CM018205">
    <property type="protein sequence ID" value="KAB2086281.1"/>
    <property type="molecule type" value="Genomic_DNA"/>
</dbReference>
<evidence type="ECO:0000256" key="1">
    <source>
        <dbReference type="ARBA" id="ARBA00008668"/>
    </source>
</evidence>
<dbReference type="Pfam" id="PF00657">
    <property type="entry name" value="Lipase_GDSL"/>
    <property type="match status" value="1"/>
</dbReference>
<sequence>MFFLLFDCKEFLKKSLIVMGEIGGNDYSHAFLQGKSTKEILHFVPLVVDTIASAITELIGLGAVTILVPGDLPIGCSSAYLTYFQGSDMADYDPLTGCITWLNQFSEFHNEQLQKKLDQMRKLHRNVNIIYADYYNIAMRFYHSGTNLVRLIPYRFTETLRSCCGGGGRYNYSASVACGDPPLTTSCKDPSSHVSWDGLHYTEATYRWISKGVLEELYAIPNTNSLCFPSTVGKELWIVLDIDQLDFQQLKILGLSLVSMKNHVRFMEEASRLMEIQLARTHKRYHPLKSPHTHSPQLILHTILALFPRALITEALGLPFLPPYDGYKNEKSEKFESDLKQLLRNSLIMMGEIGGNDCSQAFKQGKSIENELIELGAVTFLVPGNFPIRCSPTYLTLFQGFKETLKACCGTGGVYNYNLSRACGYLPATQCCNDPSSYMSWDGIHYTEAVNRLIANVVFEELMNSIHSLNNFQRCKS</sequence>
<reference evidence="4" key="1">
    <citation type="journal article" date="2020" name="Nat. Genet.">
        <title>Genomic diversifications of five Gossypium allopolyploid species and their impact on cotton improvement.</title>
        <authorList>
            <person name="Chen Z.J."/>
            <person name="Sreedasyam A."/>
            <person name="Ando A."/>
            <person name="Song Q."/>
            <person name="De Santiago L.M."/>
            <person name="Hulse-Kemp A.M."/>
            <person name="Ding M."/>
            <person name="Ye W."/>
            <person name="Kirkbride R.C."/>
            <person name="Jenkins J."/>
            <person name="Plott C."/>
            <person name="Lovell J."/>
            <person name="Lin Y.M."/>
            <person name="Vaughn R."/>
            <person name="Liu B."/>
            <person name="Simpson S."/>
            <person name="Scheffler B.E."/>
            <person name="Wen L."/>
            <person name="Saski C.A."/>
            <person name="Grover C.E."/>
            <person name="Hu G."/>
            <person name="Conover J.L."/>
            <person name="Carlson J.W."/>
            <person name="Shu S."/>
            <person name="Boston L.B."/>
            <person name="Williams M."/>
            <person name="Peterson D.G."/>
            <person name="McGee K."/>
            <person name="Jones D.C."/>
            <person name="Wendel J.F."/>
            <person name="Stelly D.M."/>
            <person name="Grimwood J."/>
            <person name="Schmutz J."/>
        </authorList>
    </citation>
    <scope>NUCLEOTIDE SEQUENCE [LARGE SCALE GENOMIC DNA]</scope>
    <source>
        <strain evidence="4">cv. 3-79</strain>
    </source>
</reference>